<name>A0ACC1PQF9_9PEZI</name>
<reference evidence="1" key="1">
    <citation type="submission" date="2022-10" db="EMBL/GenBank/DDBJ databases">
        <title>Genome Sequence of Xylaria curta.</title>
        <authorList>
            <person name="Buettner E."/>
        </authorList>
    </citation>
    <scope>NUCLEOTIDE SEQUENCE</scope>
    <source>
        <strain evidence="1">Babe10</strain>
    </source>
</reference>
<dbReference type="EMBL" id="JAPDGR010000020">
    <property type="protein sequence ID" value="KAJ2998662.1"/>
    <property type="molecule type" value="Genomic_DNA"/>
</dbReference>
<gene>
    <name evidence="1" type="ORF">NUW58_g242</name>
</gene>
<organism evidence="1 2">
    <name type="scientific">Xylaria curta</name>
    <dbReference type="NCBI Taxonomy" id="42375"/>
    <lineage>
        <taxon>Eukaryota</taxon>
        <taxon>Fungi</taxon>
        <taxon>Dikarya</taxon>
        <taxon>Ascomycota</taxon>
        <taxon>Pezizomycotina</taxon>
        <taxon>Sordariomycetes</taxon>
        <taxon>Xylariomycetidae</taxon>
        <taxon>Xylariales</taxon>
        <taxon>Xylariaceae</taxon>
        <taxon>Xylaria</taxon>
    </lineage>
</organism>
<proteinExistence type="predicted"/>
<accession>A0ACC1PQF9</accession>
<sequence length="941" mass="103675">MPPKAARPREDQAHSDAQHANKKKKAPSPFAIEPITAFYIFLAANLVAALFAPIQDCDETFNYWEPTHYLSHGYGLQTWEYSPDHAIRSWFYVALHAAVGNLRRILPRPTKVAEFYFVRYALAFLCAFCQVILFRVISLSPTLSPTIGLFFLMALVMSPGNFHASAAYLPSSFAMYMSFLGAAAFMNWRGGIKTSWGIWWFAVGGILGWPFASALCAPFMLEVAMFAMIDRDRQRFWETMLRIARGVIAGLLLILGDATVNAFFYHSFEVVPWNIVKYNIFSSTGGPNLYGTEPWTFYFRNLAINFNVWFILALLSLPLFILQKVFAARRPLDIRTVVFLAPFYMWLGIFTLQPHKEERFMYPAYPFLALNAALALHIILSALGNSDPKTIVGKIPARLKLLAVTLVLLVSLDLSLTRITGVYTAYSAPLKLYEPLGAGVIGEQGIGGRGDNVCFGKEWYRFPSSYFLPRDMHAKFIRSEFRGLLPGEFSEARTGFGFFGGTWLPTSGLNDRNEEDMAKYVDIRQCSFLVDTQYPENTDPLPPHEPDYIADSDKWDVVKCEPFLDASKTHLLSRVLVQTQAAFLPQFIIMRSLLLTLGARLAAGLPASTQAEHLSHATDGAFPTLGLANLTKIGMSSIEGRSLSGPLLGVNFPDPSIIWGDGSWKAYATSSNGKRIPVATSSDTFSWTLTGNDALPDPGSWVDSKDRGIWAPDVQKNDAGTYVMYYTARKSGSTHCIGAATSSTALGPFKPQGQPLICNDAAGGVIDASGYDDGVNRWIVWKVDGNSLGGATTCQGGTPSGSYKPTPIMIQRVARDALTLLDSPSKILDNEGRSNNGVVEAPALYKIANGNYILFYSAHCYSSDDYDIEYAFSSTINGAYTNRGILLRSVDNKGIWGPGGLDIDPNGRSVVFHGRLKANDGNGARQMYSGELTINGRSVSY</sequence>
<evidence type="ECO:0000313" key="2">
    <source>
        <dbReference type="Proteomes" id="UP001143856"/>
    </source>
</evidence>
<keyword evidence="2" id="KW-1185">Reference proteome</keyword>
<comment type="caution">
    <text evidence="1">The sequence shown here is derived from an EMBL/GenBank/DDBJ whole genome shotgun (WGS) entry which is preliminary data.</text>
</comment>
<evidence type="ECO:0000313" key="1">
    <source>
        <dbReference type="EMBL" id="KAJ2998662.1"/>
    </source>
</evidence>
<dbReference type="Proteomes" id="UP001143856">
    <property type="component" value="Unassembled WGS sequence"/>
</dbReference>
<protein>
    <submittedName>
        <fullName evidence="1">Uncharacterized protein</fullName>
    </submittedName>
</protein>